<keyword evidence="6" id="KW-1185">Reference proteome</keyword>
<name>A0A8B9RTI5_9AVES</name>
<dbReference type="Proteomes" id="UP000694541">
    <property type="component" value="Unplaced"/>
</dbReference>
<evidence type="ECO:0000256" key="4">
    <source>
        <dbReference type="SAM" id="MobiDB-lite"/>
    </source>
</evidence>
<feature type="region of interest" description="Disordered" evidence="4">
    <location>
        <begin position="1"/>
        <end position="45"/>
    </location>
</feature>
<feature type="compositionally biased region" description="Basic and acidic residues" evidence="4">
    <location>
        <begin position="175"/>
        <end position="191"/>
    </location>
</feature>
<keyword evidence="1" id="KW-0805">Transcription regulation</keyword>
<dbReference type="PANTHER" id="PTHR13864:SF15">
    <property type="entry name" value="T-CELL ACUTE LYMPHOCYTIC LEUKEMIA PROTEIN 1 HOMOLOG-RELATED"/>
    <property type="match status" value="1"/>
</dbReference>
<protein>
    <submittedName>
        <fullName evidence="5">TAL bHLH transcription factor 1, erythroid differentiation factor</fullName>
    </submittedName>
</protein>
<feature type="region of interest" description="Disordered" evidence="4">
    <location>
        <begin position="164"/>
        <end position="214"/>
    </location>
</feature>
<evidence type="ECO:0000256" key="1">
    <source>
        <dbReference type="ARBA" id="ARBA00023015"/>
    </source>
</evidence>
<keyword evidence="2" id="KW-0238">DNA-binding</keyword>
<dbReference type="GO" id="GO:0000981">
    <property type="term" value="F:DNA-binding transcription factor activity, RNA polymerase II-specific"/>
    <property type="evidence" value="ECO:0007669"/>
    <property type="project" value="InterPro"/>
</dbReference>
<keyword evidence="3" id="KW-0804">Transcription</keyword>
<reference evidence="5" key="1">
    <citation type="submission" date="2025-08" db="UniProtKB">
        <authorList>
            <consortium name="Ensembl"/>
        </authorList>
    </citation>
    <scope>IDENTIFICATION</scope>
</reference>
<evidence type="ECO:0000256" key="2">
    <source>
        <dbReference type="ARBA" id="ARBA00023125"/>
    </source>
</evidence>
<reference evidence="5" key="2">
    <citation type="submission" date="2025-09" db="UniProtKB">
        <authorList>
            <consortium name="Ensembl"/>
        </authorList>
    </citation>
    <scope>IDENTIFICATION</scope>
</reference>
<evidence type="ECO:0000313" key="6">
    <source>
        <dbReference type="Proteomes" id="UP000694541"/>
    </source>
</evidence>
<evidence type="ECO:0000256" key="3">
    <source>
        <dbReference type="ARBA" id="ARBA00023163"/>
    </source>
</evidence>
<dbReference type="InterPro" id="IPR040238">
    <property type="entry name" value="TAL-like"/>
</dbReference>
<dbReference type="PANTHER" id="PTHR13864">
    <property type="entry name" value="T-CELL ACUTE LYMPHOCYTIC LEUKEMIA/STEM CELL LEUKEMIA-RELATED"/>
    <property type="match status" value="1"/>
</dbReference>
<proteinExistence type="predicted"/>
<accession>A0A8B9RTI5</accession>
<dbReference type="Ensembl" id="ENSANIT00000008241.1">
    <property type="protein sequence ID" value="ENSANIP00000007969.1"/>
    <property type="gene ID" value="ENSANIG00000005392.1"/>
</dbReference>
<evidence type="ECO:0000313" key="5">
    <source>
        <dbReference type="Ensembl" id="ENSANIP00000007969.1"/>
    </source>
</evidence>
<sequence length="214" mass="22546">LSERRRGPVPPANSGRAPADPQLLLNGASKEAGRPSPGPPAAPVPVIELVRRGGSLDIKSREAAGEAMQRAPGAEPCRAAEAACEARMVQLSPPALPLQPPGRAMLYNLGQPLATINSGFFGEPDSFSMYGSNRVKRRPSPYEMEITDGESVWPLRWLLGGSPSAEGGELPHGGTRRDLNPKWKEGREKAGQDPAACSQAAGGLREAAGRRQGC</sequence>
<dbReference type="GO" id="GO:0000978">
    <property type="term" value="F:RNA polymerase II cis-regulatory region sequence-specific DNA binding"/>
    <property type="evidence" value="ECO:0007669"/>
    <property type="project" value="TreeGrafter"/>
</dbReference>
<organism evidence="5 6">
    <name type="scientific">Accipiter nisus</name>
    <name type="common">Eurasian sparrowhawk</name>
    <dbReference type="NCBI Taxonomy" id="211598"/>
    <lineage>
        <taxon>Eukaryota</taxon>
        <taxon>Metazoa</taxon>
        <taxon>Chordata</taxon>
        <taxon>Craniata</taxon>
        <taxon>Vertebrata</taxon>
        <taxon>Euteleostomi</taxon>
        <taxon>Archelosauria</taxon>
        <taxon>Archosauria</taxon>
        <taxon>Dinosauria</taxon>
        <taxon>Saurischia</taxon>
        <taxon>Theropoda</taxon>
        <taxon>Coelurosauria</taxon>
        <taxon>Aves</taxon>
        <taxon>Neognathae</taxon>
        <taxon>Neoaves</taxon>
        <taxon>Telluraves</taxon>
        <taxon>Accipitrimorphae</taxon>
        <taxon>Accipitriformes</taxon>
        <taxon>Accipitridae</taxon>
        <taxon>Accipitrinae</taxon>
        <taxon>Accipiter</taxon>
    </lineage>
</organism>
<dbReference type="AlphaFoldDB" id="A0A8B9RTI5"/>